<feature type="transmembrane region" description="Helical" evidence="8">
    <location>
        <begin position="12"/>
        <end position="34"/>
    </location>
</feature>
<feature type="transmembrane region" description="Helical" evidence="8">
    <location>
        <begin position="307"/>
        <end position="331"/>
    </location>
</feature>
<sequence length="438" mass="45691">MKKTLGETALGFQHVLAMYAGAVLVPLIVGEALGLTAEQLTYLVAIDILLCGVATILQIVSNRFFGIGLPVVLGCTFTAVGPMIAIGGQYGISAIYGAILVSGVFVVLISGFFGSLVRFFPPVVTGTVVTIIGITLIPVAINNMGGGQGASNFGSLVNIGLSFGTLLFIVFMYRFSTGFLRAISILVGLIVGTVAAAFFGKVDVSPIADASYFHMVEPFYFGAPTFEWPAILTMILVAMVSLVESTGVYFALGDITKKKIAEKDLAKGYRAEGLAIVLGGIFNSFPYTAFSQNVGLIQMSGVKSRKIILIAGIMLITLGFVPKIAAVTTIIPPSVLGGAMIAMFGMVIAQGIKMLSTIITDSQENSMIIACAVGIGLGVTVVPELFVQLPSSVQILTSNGIVAGSVTAIVLNILFNMLPSKKRKHAAAVVKESAINQG</sequence>
<evidence type="ECO:0000313" key="9">
    <source>
        <dbReference type="EMBL" id="MDQ0429806.1"/>
    </source>
</evidence>
<gene>
    <name evidence="9" type="ORF">QOZ98_002634</name>
</gene>
<feature type="transmembrane region" description="Helical" evidence="8">
    <location>
        <begin position="393"/>
        <end position="415"/>
    </location>
</feature>
<feature type="transmembrane region" description="Helical" evidence="8">
    <location>
        <begin position="94"/>
        <end position="116"/>
    </location>
</feature>
<keyword evidence="3" id="KW-0813">Transport</keyword>
<keyword evidence="5 8" id="KW-0812">Transmembrane</keyword>
<evidence type="ECO:0000256" key="2">
    <source>
        <dbReference type="ARBA" id="ARBA00008821"/>
    </source>
</evidence>
<evidence type="ECO:0000256" key="1">
    <source>
        <dbReference type="ARBA" id="ARBA00004651"/>
    </source>
</evidence>
<evidence type="ECO:0000256" key="7">
    <source>
        <dbReference type="ARBA" id="ARBA00023136"/>
    </source>
</evidence>
<dbReference type="InterPro" id="IPR006042">
    <property type="entry name" value="Xan_ur_permease"/>
</dbReference>
<evidence type="ECO:0000256" key="3">
    <source>
        <dbReference type="ARBA" id="ARBA00022448"/>
    </source>
</evidence>
<dbReference type="EMBL" id="JAUSWB010000006">
    <property type="protein sequence ID" value="MDQ0429806.1"/>
    <property type="molecule type" value="Genomic_DNA"/>
</dbReference>
<dbReference type="PANTHER" id="PTHR42810:SF4">
    <property type="entry name" value="URIC ACID TRANSPORTER UACT"/>
    <property type="match status" value="1"/>
</dbReference>
<feature type="transmembrane region" description="Helical" evidence="8">
    <location>
        <begin position="153"/>
        <end position="172"/>
    </location>
</feature>
<reference evidence="9 10" key="1">
    <citation type="submission" date="2023-07" db="EMBL/GenBank/DDBJ databases">
        <title>Genomic Encyclopedia of Type Strains, Phase IV (KMG-IV): sequencing the most valuable type-strain genomes for metagenomic binning, comparative biology and taxonomic classification.</title>
        <authorList>
            <person name="Goeker M."/>
        </authorList>
    </citation>
    <scope>NUCLEOTIDE SEQUENCE [LARGE SCALE GENOMIC DNA]</scope>
    <source>
        <strain evidence="9 10">DSM 16419</strain>
    </source>
</reference>
<dbReference type="PANTHER" id="PTHR42810">
    <property type="entry name" value="PURINE PERMEASE C1399.01C-RELATED"/>
    <property type="match status" value="1"/>
</dbReference>
<dbReference type="InterPro" id="IPR017588">
    <property type="entry name" value="UacT-like"/>
</dbReference>
<feature type="transmembrane region" description="Helical" evidence="8">
    <location>
        <begin position="67"/>
        <end position="88"/>
    </location>
</feature>
<accession>A0ABU0GWQ7</accession>
<dbReference type="Proteomes" id="UP001241988">
    <property type="component" value="Unassembled WGS sequence"/>
</dbReference>
<dbReference type="RefSeq" id="WP_308787852.1">
    <property type="nucleotide sequence ID" value="NZ_JAUSWB010000006.1"/>
</dbReference>
<feature type="transmembrane region" description="Helical" evidence="8">
    <location>
        <begin position="228"/>
        <end position="252"/>
    </location>
</feature>
<comment type="subcellular location">
    <subcellularLocation>
        <location evidence="1">Cell membrane</location>
        <topology evidence="1">Multi-pass membrane protein</topology>
    </subcellularLocation>
</comment>
<keyword evidence="4" id="KW-1003">Cell membrane</keyword>
<evidence type="ECO:0000256" key="5">
    <source>
        <dbReference type="ARBA" id="ARBA00022692"/>
    </source>
</evidence>
<feature type="transmembrane region" description="Helical" evidence="8">
    <location>
        <begin position="123"/>
        <end position="141"/>
    </location>
</feature>
<keyword evidence="7 8" id="KW-0472">Membrane</keyword>
<evidence type="ECO:0000256" key="4">
    <source>
        <dbReference type="ARBA" id="ARBA00022475"/>
    </source>
</evidence>
<feature type="transmembrane region" description="Helical" evidence="8">
    <location>
        <begin position="367"/>
        <end position="387"/>
    </location>
</feature>
<dbReference type="InterPro" id="IPR006043">
    <property type="entry name" value="NCS2"/>
</dbReference>
<organism evidence="9 10">
    <name type="scientific">Planomicrobium stackebrandtii</name>
    <dbReference type="NCBI Taxonomy" id="253160"/>
    <lineage>
        <taxon>Bacteria</taxon>
        <taxon>Bacillati</taxon>
        <taxon>Bacillota</taxon>
        <taxon>Bacilli</taxon>
        <taxon>Bacillales</taxon>
        <taxon>Caryophanaceae</taxon>
        <taxon>Planomicrobium</taxon>
    </lineage>
</organism>
<dbReference type="PROSITE" id="PS01116">
    <property type="entry name" value="XANTH_URACIL_PERMASE"/>
    <property type="match status" value="1"/>
</dbReference>
<dbReference type="Pfam" id="PF00860">
    <property type="entry name" value="Xan_ur_permease"/>
    <property type="match status" value="1"/>
</dbReference>
<proteinExistence type="inferred from homology"/>
<protein>
    <submittedName>
        <fullName evidence="9">Xanthine permease</fullName>
    </submittedName>
</protein>
<dbReference type="NCBIfam" id="TIGR00801">
    <property type="entry name" value="ncs2"/>
    <property type="match status" value="1"/>
</dbReference>
<comment type="caution">
    <text evidence="9">The sequence shown here is derived from an EMBL/GenBank/DDBJ whole genome shotgun (WGS) entry which is preliminary data.</text>
</comment>
<feature type="transmembrane region" description="Helical" evidence="8">
    <location>
        <begin position="179"/>
        <end position="199"/>
    </location>
</feature>
<dbReference type="NCBIfam" id="NF037981">
    <property type="entry name" value="NCS2_1"/>
    <property type="match status" value="1"/>
</dbReference>
<feature type="transmembrane region" description="Helical" evidence="8">
    <location>
        <begin position="40"/>
        <end position="60"/>
    </location>
</feature>
<keyword evidence="10" id="KW-1185">Reference proteome</keyword>
<feature type="transmembrane region" description="Helical" evidence="8">
    <location>
        <begin position="337"/>
        <end position="355"/>
    </location>
</feature>
<evidence type="ECO:0000256" key="6">
    <source>
        <dbReference type="ARBA" id="ARBA00022989"/>
    </source>
</evidence>
<comment type="similarity">
    <text evidence="2">Belongs to the nucleobase:cation symporter-2 (NCS2) (TC 2.A.40) family.</text>
</comment>
<name>A0ABU0GWQ7_9BACL</name>
<evidence type="ECO:0000256" key="8">
    <source>
        <dbReference type="SAM" id="Phobius"/>
    </source>
</evidence>
<evidence type="ECO:0000313" key="10">
    <source>
        <dbReference type="Proteomes" id="UP001241988"/>
    </source>
</evidence>
<keyword evidence="6 8" id="KW-1133">Transmembrane helix</keyword>
<dbReference type="NCBIfam" id="TIGR03173">
    <property type="entry name" value="pbuX"/>
    <property type="match status" value="1"/>
</dbReference>